<dbReference type="AlphaFoldDB" id="A0A378SMM9"/>
<accession>A0A378SMM9</accession>
<dbReference type="EMBL" id="UGQM01000001">
    <property type="protein sequence ID" value="STZ43625.1"/>
    <property type="molecule type" value="Genomic_DNA"/>
</dbReference>
<evidence type="ECO:0000313" key="2">
    <source>
        <dbReference type="EMBL" id="STZ43625.1"/>
    </source>
</evidence>
<reference evidence="2 3" key="1">
    <citation type="submission" date="2018-06" db="EMBL/GenBank/DDBJ databases">
        <authorList>
            <consortium name="Pathogen Informatics"/>
            <person name="Doyle S."/>
        </authorList>
    </citation>
    <scope>NUCLEOTIDE SEQUENCE [LARGE SCALE GENOMIC DNA]</scope>
    <source>
        <strain evidence="2 3">NCTC10742</strain>
    </source>
</reference>
<name>A0A378SMM9_9MYCO</name>
<evidence type="ECO:0000256" key="1">
    <source>
        <dbReference type="SAM" id="MobiDB-lite"/>
    </source>
</evidence>
<organism evidence="2 3">
    <name type="scientific">Mycolicibacterium gilvum</name>
    <dbReference type="NCBI Taxonomy" id="1804"/>
    <lineage>
        <taxon>Bacteria</taxon>
        <taxon>Bacillati</taxon>
        <taxon>Actinomycetota</taxon>
        <taxon>Actinomycetes</taxon>
        <taxon>Mycobacteriales</taxon>
        <taxon>Mycobacteriaceae</taxon>
        <taxon>Mycolicibacterium</taxon>
    </lineage>
</organism>
<dbReference type="RefSeq" id="WP_235660391.1">
    <property type="nucleotide sequence ID" value="NZ_JACKST010000149.1"/>
</dbReference>
<feature type="region of interest" description="Disordered" evidence="1">
    <location>
        <begin position="112"/>
        <end position="140"/>
    </location>
</feature>
<dbReference type="Proteomes" id="UP000254291">
    <property type="component" value="Unassembled WGS sequence"/>
</dbReference>
<feature type="compositionally biased region" description="Polar residues" evidence="1">
    <location>
        <begin position="126"/>
        <end position="140"/>
    </location>
</feature>
<gene>
    <name evidence="2" type="ORF">NCTC10742_02855</name>
</gene>
<evidence type="ECO:0000313" key="3">
    <source>
        <dbReference type="Proteomes" id="UP000254291"/>
    </source>
</evidence>
<sequence length="140" mass="15058">MADKVTLPLGISLSADIEPRSGGVYRARVRWVDPAAQKRVSKSETFAAREAAEEWIARMRQSAGRGIDPNAATTTLSDYGTGNMKLALRGLESKTTDPYLAGWRKRVVPSLGHLPLARSPTERSIGPSTRGSPTTAVGRP</sequence>
<protein>
    <submittedName>
        <fullName evidence="2">Integrase family protein</fullName>
    </submittedName>
</protein>
<proteinExistence type="predicted"/>